<evidence type="ECO:0000256" key="1">
    <source>
        <dbReference type="SAM" id="Phobius"/>
    </source>
</evidence>
<organism evidence="3">
    <name type="scientific">Caenorhabditis remanei</name>
    <name type="common">Caenorhabditis vulgaris</name>
    <dbReference type="NCBI Taxonomy" id="31234"/>
    <lineage>
        <taxon>Eukaryota</taxon>
        <taxon>Metazoa</taxon>
        <taxon>Ecdysozoa</taxon>
        <taxon>Nematoda</taxon>
        <taxon>Chromadorea</taxon>
        <taxon>Rhabditida</taxon>
        <taxon>Rhabditina</taxon>
        <taxon>Rhabditomorpha</taxon>
        <taxon>Rhabditoidea</taxon>
        <taxon>Rhabditidae</taxon>
        <taxon>Peloderinae</taxon>
        <taxon>Caenorhabditis</taxon>
    </lineage>
</organism>
<proteinExistence type="predicted"/>
<dbReference type="HOGENOM" id="CLU_1361560_0_0_1"/>
<dbReference type="GO" id="GO:0008528">
    <property type="term" value="F:G protein-coupled peptide receptor activity"/>
    <property type="evidence" value="ECO:0007669"/>
    <property type="project" value="InterPro"/>
</dbReference>
<name>E3MTM2_CAERE</name>
<dbReference type="SUPFAM" id="SSF81321">
    <property type="entry name" value="Family A G protein-coupled receptor-like"/>
    <property type="match status" value="1"/>
</dbReference>
<dbReference type="eggNOG" id="ENOG502T3I2">
    <property type="taxonomic scope" value="Eukaryota"/>
</dbReference>
<keyword evidence="1" id="KW-0812">Transmembrane</keyword>
<dbReference type="EMBL" id="DS268476">
    <property type="protein sequence ID" value="EFP08802.1"/>
    <property type="molecule type" value="Genomic_DNA"/>
</dbReference>
<feature type="transmembrane region" description="Helical" evidence="1">
    <location>
        <begin position="48"/>
        <end position="71"/>
    </location>
</feature>
<gene>
    <name evidence="2" type="ORF">CRE_19844</name>
</gene>
<dbReference type="InterPro" id="IPR019427">
    <property type="entry name" value="7TM_GPCR_serpentine_rcpt_Srw"/>
</dbReference>
<feature type="transmembrane region" description="Helical" evidence="1">
    <location>
        <begin position="15"/>
        <end position="36"/>
    </location>
</feature>
<dbReference type="OrthoDB" id="5900736at2759"/>
<protein>
    <submittedName>
        <fullName evidence="2">Uncharacterized protein</fullName>
    </submittedName>
</protein>
<keyword evidence="1" id="KW-0472">Membrane</keyword>
<dbReference type="Proteomes" id="UP000008281">
    <property type="component" value="Unassembled WGS sequence"/>
</dbReference>
<feature type="transmembrane region" description="Helical" evidence="1">
    <location>
        <begin position="102"/>
        <end position="122"/>
    </location>
</feature>
<evidence type="ECO:0000313" key="2">
    <source>
        <dbReference type="EMBL" id="EFP08802.1"/>
    </source>
</evidence>
<accession>E3MTM2</accession>
<dbReference type="InParanoid" id="E3MTM2"/>
<sequence length="201" mass="23244">MSLDNISIYFDVEYLIKYLDLIFSIFGLVTNLIHLFVLSLKVSTIPNFIFLTLICGTDLLTLVTSGINQIWAVLTYIEHKNCIGYMDNVDAGFKFLSVWSQYISASAAPWITVVMAVTVIRNKKISWHDARRYAIFQKPYSSLTESLVSCEYRELVAARFLSSGNVRIINLSWILYLIFLEELDLEENKFRDRLIQLFLSQ</sequence>
<dbReference type="Pfam" id="PF10324">
    <property type="entry name" value="7TM_GPCR_Srw"/>
    <property type="match status" value="1"/>
</dbReference>
<keyword evidence="1" id="KW-1133">Transmembrane helix</keyword>
<reference evidence="2" key="1">
    <citation type="submission" date="2007-07" db="EMBL/GenBank/DDBJ databases">
        <title>PCAP assembly of the Caenorhabditis remanei genome.</title>
        <authorList>
            <consortium name="The Caenorhabditis remanei Sequencing Consortium"/>
            <person name="Wilson R.K."/>
        </authorList>
    </citation>
    <scope>NUCLEOTIDE SEQUENCE [LARGE SCALE GENOMIC DNA]</scope>
    <source>
        <strain evidence="2">PB4641</strain>
    </source>
</reference>
<dbReference type="AlphaFoldDB" id="E3MTM2"/>
<keyword evidence="3" id="KW-1185">Reference proteome</keyword>
<evidence type="ECO:0000313" key="3">
    <source>
        <dbReference type="Proteomes" id="UP000008281"/>
    </source>
</evidence>